<name>X1LH27_9ZZZZ</name>
<protein>
    <submittedName>
        <fullName evidence="1">Uncharacterized protein</fullName>
    </submittedName>
</protein>
<dbReference type="AlphaFoldDB" id="X1LH27"/>
<gene>
    <name evidence="1" type="ORF">S06H3_34719</name>
</gene>
<organism evidence="1">
    <name type="scientific">marine sediment metagenome</name>
    <dbReference type="NCBI Taxonomy" id="412755"/>
    <lineage>
        <taxon>unclassified sequences</taxon>
        <taxon>metagenomes</taxon>
        <taxon>ecological metagenomes</taxon>
    </lineage>
</organism>
<evidence type="ECO:0000313" key="1">
    <source>
        <dbReference type="EMBL" id="GAI18647.1"/>
    </source>
</evidence>
<sequence>MVELKVYVFLALSFIVTVLSNSLSRAAGNTG</sequence>
<comment type="caution">
    <text evidence="1">The sequence shown here is derived from an EMBL/GenBank/DDBJ whole genome shotgun (WGS) entry which is preliminary data.</text>
</comment>
<accession>X1LH27</accession>
<feature type="non-terminal residue" evidence="1">
    <location>
        <position position="31"/>
    </location>
</feature>
<reference evidence="1" key="1">
    <citation type="journal article" date="2014" name="Front. Microbiol.">
        <title>High frequency of phylogenetically diverse reductive dehalogenase-homologous genes in deep subseafloor sedimentary metagenomes.</title>
        <authorList>
            <person name="Kawai M."/>
            <person name="Futagami T."/>
            <person name="Toyoda A."/>
            <person name="Takaki Y."/>
            <person name="Nishi S."/>
            <person name="Hori S."/>
            <person name="Arai W."/>
            <person name="Tsubouchi T."/>
            <person name="Morono Y."/>
            <person name="Uchiyama I."/>
            <person name="Ito T."/>
            <person name="Fujiyama A."/>
            <person name="Inagaki F."/>
            <person name="Takami H."/>
        </authorList>
    </citation>
    <scope>NUCLEOTIDE SEQUENCE</scope>
    <source>
        <strain evidence="1">Expedition CK06-06</strain>
    </source>
</reference>
<proteinExistence type="predicted"/>
<dbReference type="EMBL" id="BARV01020869">
    <property type="protein sequence ID" value="GAI18647.1"/>
    <property type="molecule type" value="Genomic_DNA"/>
</dbReference>